<evidence type="ECO:0000313" key="10">
    <source>
        <dbReference type="EMBL" id="OIT05162.1"/>
    </source>
</evidence>
<evidence type="ECO:0000256" key="8">
    <source>
        <dbReference type="ARBA" id="ARBA00038393"/>
    </source>
</evidence>
<feature type="domain" description="Gnk2-homologous" evidence="9">
    <location>
        <begin position="31"/>
        <end position="135"/>
    </location>
</feature>
<evidence type="ECO:0000259" key="9">
    <source>
        <dbReference type="PROSITE" id="PS51473"/>
    </source>
</evidence>
<dbReference type="PROSITE" id="PS51473">
    <property type="entry name" value="GNK2"/>
    <property type="match status" value="1"/>
</dbReference>
<evidence type="ECO:0000256" key="3">
    <source>
        <dbReference type="ARBA" id="ARBA00022729"/>
    </source>
</evidence>
<dbReference type="Proteomes" id="UP000187609">
    <property type="component" value="Unassembled WGS sequence"/>
</dbReference>
<name>A0A1J6IKB3_NICAT</name>
<dbReference type="InterPro" id="IPR002902">
    <property type="entry name" value="GNK2"/>
</dbReference>
<evidence type="ECO:0000256" key="5">
    <source>
        <dbReference type="ARBA" id="ARBA00022949"/>
    </source>
</evidence>
<dbReference type="Gramene" id="OIT05162">
    <property type="protein sequence ID" value="OIT05162"/>
    <property type="gene ID" value="A4A49_55101"/>
</dbReference>
<keyword evidence="11" id="KW-1185">Reference proteome</keyword>
<sequence>MASYFRTRILTTFLIGILGFSCFVRSELKLSKLLNHICNGDVYDKNGPFADSLYYVLVGLENETPRQGYDYYITSPYPNDALAYGHASCTSTVTFSDCDICVKLARSFLMTTCDGRIGGQVEFVECSMRYEQYSFSK</sequence>
<dbReference type="OMA" id="YLQYEQH"/>
<dbReference type="GO" id="GO:0005886">
    <property type="term" value="C:plasma membrane"/>
    <property type="evidence" value="ECO:0007669"/>
    <property type="project" value="UniProtKB-SubCell"/>
</dbReference>
<dbReference type="STRING" id="49451.A0A1J6IKB3"/>
<dbReference type="SMR" id="A0A1J6IKB3"/>
<comment type="caution">
    <text evidence="10">The sequence shown here is derived from an EMBL/GenBank/DDBJ whole genome shotgun (WGS) entry which is preliminary data.</text>
</comment>
<dbReference type="InterPro" id="IPR051378">
    <property type="entry name" value="Cell2Cell_Antifungal"/>
</dbReference>
<keyword evidence="4" id="KW-0677">Repeat</keyword>
<dbReference type="PANTHER" id="PTHR32080">
    <property type="entry name" value="ANTIFUNGAL PROTEIN GINKBILOBIN-2-LIKE"/>
    <property type="match status" value="1"/>
</dbReference>
<accession>A0A1J6IKB3</accession>
<keyword evidence="6" id="KW-1015">Disulfide bond</keyword>
<dbReference type="EMBL" id="MJEQ01037185">
    <property type="protein sequence ID" value="OIT05162.1"/>
    <property type="molecule type" value="Genomic_DNA"/>
</dbReference>
<comment type="subcellular location">
    <subcellularLocation>
        <location evidence="7">Cell junction</location>
        <location evidence="7">Plasmodesma</location>
    </subcellularLocation>
    <subcellularLocation>
        <location evidence="1">Cell membrane</location>
        <topology evidence="1">Single-pass type I membrane protein</topology>
    </subcellularLocation>
</comment>
<dbReference type="CDD" id="cd23509">
    <property type="entry name" value="Gnk2-like"/>
    <property type="match status" value="1"/>
</dbReference>
<organism evidence="10 11">
    <name type="scientific">Nicotiana attenuata</name>
    <name type="common">Coyote tobacco</name>
    <dbReference type="NCBI Taxonomy" id="49451"/>
    <lineage>
        <taxon>Eukaryota</taxon>
        <taxon>Viridiplantae</taxon>
        <taxon>Streptophyta</taxon>
        <taxon>Embryophyta</taxon>
        <taxon>Tracheophyta</taxon>
        <taxon>Spermatophyta</taxon>
        <taxon>Magnoliopsida</taxon>
        <taxon>eudicotyledons</taxon>
        <taxon>Gunneridae</taxon>
        <taxon>Pentapetalae</taxon>
        <taxon>asterids</taxon>
        <taxon>lamiids</taxon>
        <taxon>Solanales</taxon>
        <taxon>Solanaceae</taxon>
        <taxon>Nicotianoideae</taxon>
        <taxon>Nicotianeae</taxon>
        <taxon>Nicotiana</taxon>
    </lineage>
</organism>
<dbReference type="Pfam" id="PF01657">
    <property type="entry name" value="Stress-antifung"/>
    <property type="match status" value="1"/>
</dbReference>
<evidence type="ECO:0000256" key="4">
    <source>
        <dbReference type="ARBA" id="ARBA00022737"/>
    </source>
</evidence>
<gene>
    <name evidence="10" type="primary">GNK2_1</name>
    <name evidence="10" type="ORF">A4A49_55101</name>
</gene>
<dbReference type="PROSITE" id="PS51257">
    <property type="entry name" value="PROKAR_LIPOPROTEIN"/>
    <property type="match status" value="1"/>
</dbReference>
<dbReference type="PANTHER" id="PTHR32080:SF50">
    <property type="entry name" value="ANTIFUNGAL PROTEIN GINKBILOBIN-2-LIKE"/>
    <property type="match status" value="1"/>
</dbReference>
<dbReference type="AlphaFoldDB" id="A0A1J6IKB3"/>
<keyword evidence="3" id="KW-0732">Signal</keyword>
<dbReference type="Gene3D" id="3.30.430.20">
    <property type="entry name" value="Gnk2 domain, C-X8-C-X2-C motif"/>
    <property type="match status" value="1"/>
</dbReference>
<reference evidence="10" key="1">
    <citation type="submission" date="2016-11" db="EMBL/GenBank/DDBJ databases">
        <title>The genome of Nicotiana attenuata.</title>
        <authorList>
            <person name="Xu S."/>
            <person name="Brockmoeller T."/>
            <person name="Gaquerel E."/>
            <person name="Navarro A."/>
            <person name="Kuhl H."/>
            <person name="Gase K."/>
            <person name="Ling Z."/>
            <person name="Zhou W."/>
            <person name="Kreitzer C."/>
            <person name="Stanke M."/>
            <person name="Tang H."/>
            <person name="Lyons E."/>
            <person name="Pandey P."/>
            <person name="Pandey S.P."/>
            <person name="Timmermann B."/>
            <person name="Baldwin I.T."/>
        </authorList>
    </citation>
    <scope>NUCLEOTIDE SEQUENCE [LARGE SCALE GENOMIC DNA]</scope>
    <source>
        <strain evidence="10">UT</strain>
    </source>
</reference>
<evidence type="ECO:0000256" key="1">
    <source>
        <dbReference type="ARBA" id="ARBA00004251"/>
    </source>
</evidence>
<dbReference type="InterPro" id="IPR038408">
    <property type="entry name" value="GNK2_sf"/>
</dbReference>
<evidence type="ECO:0000313" key="11">
    <source>
        <dbReference type="Proteomes" id="UP000187609"/>
    </source>
</evidence>
<evidence type="ECO:0000256" key="6">
    <source>
        <dbReference type="ARBA" id="ARBA00023157"/>
    </source>
</evidence>
<evidence type="ECO:0000256" key="2">
    <source>
        <dbReference type="ARBA" id="ARBA00022581"/>
    </source>
</evidence>
<protein>
    <submittedName>
        <fullName evidence="10">Antifungal protein ginkbilobin-2</fullName>
    </submittedName>
</protein>
<evidence type="ECO:0000256" key="7">
    <source>
        <dbReference type="ARBA" id="ARBA00024184"/>
    </source>
</evidence>
<proteinExistence type="inferred from homology"/>
<dbReference type="GO" id="GO:0009506">
    <property type="term" value="C:plasmodesma"/>
    <property type="evidence" value="ECO:0007669"/>
    <property type="project" value="UniProtKB-SubCell"/>
</dbReference>
<keyword evidence="5" id="KW-0965">Cell junction</keyword>
<comment type="similarity">
    <text evidence="8">Belongs to the cysteine-rich repeat secretory protein family. Plasmodesmata-located proteins (PDLD) subfamily.</text>
</comment>
<keyword evidence="2" id="KW-0945">Host-virus interaction</keyword>